<evidence type="ECO:0000313" key="2">
    <source>
        <dbReference type="Proteomes" id="UP000001471"/>
    </source>
</evidence>
<dbReference type="AlphaFoldDB" id="B2VY29"/>
<dbReference type="HOGENOM" id="CLU_1001641_0_0_1"/>
<accession>B2VY29</accession>
<dbReference type="EMBL" id="DS231616">
    <property type="protein sequence ID" value="EDU44842.1"/>
    <property type="molecule type" value="Genomic_DNA"/>
</dbReference>
<dbReference type="InParanoid" id="B2VY29"/>
<protein>
    <submittedName>
        <fullName evidence="1">Uncharacterized protein</fullName>
    </submittedName>
</protein>
<dbReference type="OMA" id="DAWASHE"/>
<evidence type="ECO:0000313" key="1">
    <source>
        <dbReference type="EMBL" id="EDU44842.1"/>
    </source>
</evidence>
<name>B2VY29_PYRTR</name>
<dbReference type="Proteomes" id="UP000001471">
    <property type="component" value="Unassembled WGS sequence"/>
</dbReference>
<sequence length="278" mass="31220">MPTLHNTAEKLSVQDTHTMVGIASRSLEKDVLIDTVWCCVPSSSLAALKLFDLCHAESPGNNADIVLLLKDHESIAGPESHGRGFIALCRDYPQLKVEHSDPSFFNPFDEGYLKDDRCPASSITRAVGEWIKEADVLPSLGTPHSSYTLVLHGGSVPEHTSRVFRVLQRDVAWQTALDICYARGLLPQSSWLDRRLNTTGFTYEGLPEAVHALSMNSSLIRTKFPVDEPHNVEQLLREHEGWSAQNWQDAWASHEPGHLQTEPPVPPWHVLRWQRVIR</sequence>
<gene>
    <name evidence="1" type="ORF">PTRG_02319</name>
</gene>
<organism evidence="1 2">
    <name type="scientific">Pyrenophora tritici-repentis (strain Pt-1C-BFP)</name>
    <name type="common">Wheat tan spot fungus</name>
    <name type="synonym">Drechslera tritici-repentis</name>
    <dbReference type="NCBI Taxonomy" id="426418"/>
    <lineage>
        <taxon>Eukaryota</taxon>
        <taxon>Fungi</taxon>
        <taxon>Dikarya</taxon>
        <taxon>Ascomycota</taxon>
        <taxon>Pezizomycotina</taxon>
        <taxon>Dothideomycetes</taxon>
        <taxon>Pleosporomycetidae</taxon>
        <taxon>Pleosporales</taxon>
        <taxon>Pleosporineae</taxon>
        <taxon>Pleosporaceae</taxon>
        <taxon>Pyrenophora</taxon>
    </lineage>
</organism>
<reference evidence="2" key="1">
    <citation type="journal article" date="2013" name="G3 (Bethesda)">
        <title>Comparative genomics of a plant-pathogenic fungus, Pyrenophora tritici-repentis, reveals transduplication and the impact of repeat elements on pathogenicity and population divergence.</title>
        <authorList>
            <person name="Manning V.A."/>
            <person name="Pandelova I."/>
            <person name="Dhillon B."/>
            <person name="Wilhelm L.J."/>
            <person name="Goodwin S.B."/>
            <person name="Berlin A.M."/>
            <person name="Figueroa M."/>
            <person name="Freitag M."/>
            <person name="Hane J.K."/>
            <person name="Henrissat B."/>
            <person name="Holman W.H."/>
            <person name="Kodira C.D."/>
            <person name="Martin J."/>
            <person name="Oliver R.P."/>
            <person name="Robbertse B."/>
            <person name="Schackwitz W."/>
            <person name="Schwartz D.C."/>
            <person name="Spatafora J.W."/>
            <person name="Turgeon B.G."/>
            <person name="Yandava C."/>
            <person name="Young S."/>
            <person name="Zhou S."/>
            <person name="Zeng Q."/>
            <person name="Grigoriev I.V."/>
            <person name="Ma L.-J."/>
            <person name="Ciuffetti L.M."/>
        </authorList>
    </citation>
    <scope>NUCLEOTIDE SEQUENCE [LARGE SCALE GENOMIC DNA]</scope>
    <source>
        <strain evidence="2">Pt-1C-BFP</strain>
    </source>
</reference>
<dbReference type="OrthoDB" id="5062850at2759"/>
<proteinExistence type="predicted"/>